<keyword evidence="13" id="KW-0961">Cell wall biogenesis/degradation</keyword>
<feature type="region of interest" description="Disordered" evidence="14">
    <location>
        <begin position="634"/>
        <end position="653"/>
    </location>
</feature>
<evidence type="ECO:0000256" key="5">
    <source>
        <dbReference type="ARBA" id="ARBA00022645"/>
    </source>
</evidence>
<feature type="domain" description="Penicillin-binding protein transpeptidase" evidence="16">
    <location>
        <begin position="274"/>
        <end position="606"/>
    </location>
</feature>
<dbReference type="InterPro" id="IPR012338">
    <property type="entry name" value="Beta-lactam/transpept-like"/>
</dbReference>
<evidence type="ECO:0000256" key="14">
    <source>
        <dbReference type="SAM" id="MobiDB-lite"/>
    </source>
</evidence>
<evidence type="ECO:0000256" key="6">
    <source>
        <dbReference type="ARBA" id="ARBA00022670"/>
    </source>
</evidence>
<feature type="transmembrane region" description="Helical" evidence="15">
    <location>
        <begin position="22"/>
        <end position="43"/>
    </location>
</feature>
<dbReference type="EMBL" id="JAQQKX010000009">
    <property type="protein sequence ID" value="MDC7684008.1"/>
    <property type="molecule type" value="Genomic_DNA"/>
</dbReference>
<evidence type="ECO:0000256" key="13">
    <source>
        <dbReference type="ARBA" id="ARBA00023316"/>
    </source>
</evidence>
<dbReference type="Gene3D" id="3.40.710.10">
    <property type="entry name" value="DD-peptidase/beta-lactamase superfamily"/>
    <property type="match status" value="1"/>
</dbReference>
<dbReference type="InterPro" id="IPR017790">
    <property type="entry name" value="Penicillin-binding_protein_2"/>
</dbReference>
<accession>A0ABT5HVN8</accession>
<comment type="caution">
    <text evidence="18">The sequence shown here is derived from an EMBL/GenBank/DDBJ whole genome shotgun (WGS) entry which is preliminary data.</text>
</comment>
<evidence type="ECO:0000259" key="17">
    <source>
        <dbReference type="Pfam" id="PF03717"/>
    </source>
</evidence>
<dbReference type="PANTHER" id="PTHR30627:SF2">
    <property type="entry name" value="PEPTIDOGLYCAN D,D-TRANSPEPTIDASE MRDA"/>
    <property type="match status" value="1"/>
</dbReference>
<proteinExistence type="predicted"/>
<gene>
    <name evidence="18" type="primary">mrdA</name>
    <name evidence="18" type="ORF">PQU92_12030</name>
</gene>
<keyword evidence="3" id="KW-1003">Cell membrane</keyword>
<keyword evidence="4" id="KW-0997">Cell inner membrane</keyword>
<evidence type="ECO:0000313" key="18">
    <source>
        <dbReference type="EMBL" id="MDC7684008.1"/>
    </source>
</evidence>
<dbReference type="Pfam" id="PF00905">
    <property type="entry name" value="Transpeptidase"/>
    <property type="match status" value="1"/>
</dbReference>
<dbReference type="InterPro" id="IPR005311">
    <property type="entry name" value="PBP_dimer"/>
</dbReference>
<evidence type="ECO:0000256" key="12">
    <source>
        <dbReference type="ARBA" id="ARBA00023136"/>
    </source>
</evidence>
<dbReference type="Proteomes" id="UP001214854">
    <property type="component" value="Unassembled WGS sequence"/>
</dbReference>
<dbReference type="SUPFAM" id="SSF56601">
    <property type="entry name" value="beta-lactamase/transpeptidase-like"/>
    <property type="match status" value="1"/>
</dbReference>
<feature type="domain" description="Penicillin-binding protein dimerisation" evidence="17">
    <location>
        <begin position="65"/>
        <end position="239"/>
    </location>
</feature>
<dbReference type="InterPro" id="IPR036138">
    <property type="entry name" value="PBP_dimer_sf"/>
</dbReference>
<evidence type="ECO:0000256" key="4">
    <source>
        <dbReference type="ARBA" id="ARBA00022519"/>
    </source>
</evidence>
<dbReference type="InterPro" id="IPR050515">
    <property type="entry name" value="Beta-lactam/transpept"/>
</dbReference>
<keyword evidence="6" id="KW-0645">Protease</keyword>
<dbReference type="PANTHER" id="PTHR30627">
    <property type="entry name" value="PEPTIDOGLYCAN D,D-TRANSPEPTIDASE"/>
    <property type="match status" value="1"/>
</dbReference>
<evidence type="ECO:0000256" key="8">
    <source>
        <dbReference type="ARBA" id="ARBA00022801"/>
    </source>
</evidence>
<dbReference type="SUPFAM" id="SSF56519">
    <property type="entry name" value="Penicillin binding protein dimerisation domain"/>
    <property type="match status" value="1"/>
</dbReference>
<feature type="compositionally biased region" description="Pro residues" evidence="14">
    <location>
        <begin position="644"/>
        <end position="653"/>
    </location>
</feature>
<evidence type="ECO:0000256" key="7">
    <source>
        <dbReference type="ARBA" id="ARBA00022692"/>
    </source>
</evidence>
<dbReference type="Gene3D" id="3.90.1310.10">
    <property type="entry name" value="Penicillin-binding protein 2a (Domain 2)"/>
    <property type="match status" value="1"/>
</dbReference>
<dbReference type="GO" id="GO:0009002">
    <property type="term" value="F:serine-type D-Ala-D-Ala carboxypeptidase activity"/>
    <property type="evidence" value="ECO:0007669"/>
    <property type="project" value="UniProtKB-EC"/>
</dbReference>
<evidence type="ECO:0000256" key="10">
    <source>
        <dbReference type="ARBA" id="ARBA00022984"/>
    </source>
</evidence>
<evidence type="ECO:0000256" key="11">
    <source>
        <dbReference type="ARBA" id="ARBA00022989"/>
    </source>
</evidence>
<evidence type="ECO:0000256" key="2">
    <source>
        <dbReference type="ARBA" id="ARBA00004236"/>
    </source>
</evidence>
<dbReference type="NCBIfam" id="TIGR03423">
    <property type="entry name" value="pbp2_mrdA"/>
    <property type="match status" value="1"/>
</dbReference>
<keyword evidence="19" id="KW-1185">Reference proteome</keyword>
<dbReference type="RefSeq" id="WP_272748465.1">
    <property type="nucleotide sequence ID" value="NZ_JAQQKX010000009.1"/>
</dbReference>
<reference evidence="18 19" key="1">
    <citation type="submission" date="2023-01" db="EMBL/GenBank/DDBJ databases">
        <title>Novel species of the genus Asticcacaulis isolated from rivers.</title>
        <authorList>
            <person name="Lu H."/>
        </authorList>
    </citation>
    <scope>NUCLEOTIDE SEQUENCE [LARGE SCALE GENOMIC DNA]</scope>
    <source>
        <strain evidence="18 19">BYS171W</strain>
    </source>
</reference>
<dbReference type="EC" id="3.4.16.4" evidence="18"/>
<evidence type="ECO:0000259" key="16">
    <source>
        <dbReference type="Pfam" id="PF00905"/>
    </source>
</evidence>
<keyword evidence="8 18" id="KW-0378">Hydrolase</keyword>
<evidence type="ECO:0000256" key="15">
    <source>
        <dbReference type="SAM" id="Phobius"/>
    </source>
</evidence>
<protein>
    <submittedName>
        <fullName evidence="18">Penicillin-binding protein 2</fullName>
        <ecNumber evidence="18">3.4.16.4</ecNumber>
    </submittedName>
</protein>
<sequence length="653" mass="71456">MSEPSIFFEDVNEKQGTFHRRIFLMGGVTALGIFALVGQLGLLQIVQGGKYKKLSAANQFNFRILPPPRGQILDRNGNVIAGNRPSFRVLLIRNEIEDLDQTLDQISYVLPQTEANRRRIVRDVSQSQRFVPTVVASDLSWEDFSRVNLYASEIPGVQAVMDEIRVYHYGGAFAHVVGYVSKVSEKDVKAEGENPDSLLLHPSFRIGKQGVEKAFEKQLRGVSGAQKIEVNARGNIVAEDPNGTKPPTPGEDITLTLDAEIQARALEVFEQDSGAAVMLDIHTGEILCMTSAPAFDPNLFVSGISSKAYRLLADYERLPLLDKAIGSTFAPGSTFKMNTVLALLAAGVSDTERVNCPGSYRFGNRTFYCHKKSGHGPVDMRHAIKYSCDVYFYHMCNRAGVDRIHDTAHKLGLGELFDLEISGQKKGLVPSTAYKREAFKKDPKWHPGETLSVAIGQGYTHVSALQLAVYTARIANGNRAITPHLIKKVGAVDTDFDFKPIDIPPEHLQVVRDGMYMVSNDADGTAYRNSQLNLGDIKLCGKTGTAQVHSYDNAKTRKASIWKFKDHGLFVCYAPADNPKYALAVVLEHGVGGAAFAAPKAREIMKVALLKDPAMQARIVRPVPVEDAAAASAEALPDITDVPNPDPTIPPAD</sequence>
<name>A0ABT5HVN8_9CAUL</name>
<organism evidence="18 19">
    <name type="scientific">Asticcacaulis aquaticus</name>
    <dbReference type="NCBI Taxonomy" id="2984212"/>
    <lineage>
        <taxon>Bacteria</taxon>
        <taxon>Pseudomonadati</taxon>
        <taxon>Pseudomonadota</taxon>
        <taxon>Alphaproteobacteria</taxon>
        <taxon>Caulobacterales</taxon>
        <taxon>Caulobacteraceae</taxon>
        <taxon>Asticcacaulis</taxon>
    </lineage>
</organism>
<keyword evidence="12 15" id="KW-0472">Membrane</keyword>
<evidence type="ECO:0000256" key="3">
    <source>
        <dbReference type="ARBA" id="ARBA00022475"/>
    </source>
</evidence>
<keyword evidence="7 15" id="KW-0812">Transmembrane</keyword>
<keyword evidence="10" id="KW-0573">Peptidoglycan synthesis</keyword>
<keyword evidence="9" id="KW-0133">Cell shape</keyword>
<dbReference type="Pfam" id="PF03717">
    <property type="entry name" value="PBP_dimer"/>
    <property type="match status" value="1"/>
</dbReference>
<keyword evidence="5 18" id="KW-0121">Carboxypeptidase</keyword>
<comment type="subcellular location">
    <subcellularLocation>
        <location evidence="2">Cell membrane</location>
    </subcellularLocation>
    <subcellularLocation>
        <location evidence="1">Membrane</location>
        <topology evidence="1">Single-pass membrane protein</topology>
    </subcellularLocation>
</comment>
<keyword evidence="11 15" id="KW-1133">Transmembrane helix</keyword>
<evidence type="ECO:0000256" key="9">
    <source>
        <dbReference type="ARBA" id="ARBA00022960"/>
    </source>
</evidence>
<dbReference type="InterPro" id="IPR001460">
    <property type="entry name" value="PCN-bd_Tpept"/>
</dbReference>
<evidence type="ECO:0000313" key="19">
    <source>
        <dbReference type="Proteomes" id="UP001214854"/>
    </source>
</evidence>
<evidence type="ECO:0000256" key="1">
    <source>
        <dbReference type="ARBA" id="ARBA00004167"/>
    </source>
</evidence>